<accession>S0FAA8</accession>
<name>S0FAA8_9BACT</name>
<proteinExistence type="predicted"/>
<dbReference type="EMBL" id="ACBW01000078">
    <property type="protein sequence ID" value="EEF75476.1"/>
    <property type="molecule type" value="Genomic_DNA"/>
</dbReference>
<keyword evidence="2" id="KW-1185">Reference proteome</keyword>
<reference evidence="1 2" key="1">
    <citation type="submission" date="2008-12" db="EMBL/GenBank/DDBJ databases">
        <authorList>
            <person name="Fulton L."/>
            <person name="Clifton S."/>
            <person name="Fulton B."/>
            <person name="Xu J."/>
            <person name="Minx P."/>
            <person name="Pepin K.H."/>
            <person name="Johnson M."/>
            <person name="Bhonagiri V."/>
            <person name="Nash W.E."/>
            <person name="Mardis E.R."/>
            <person name="Wilson R.K."/>
        </authorList>
    </citation>
    <scope>NUCLEOTIDE SEQUENCE [LARGE SCALE GENOMIC DNA]</scope>
    <source>
        <strain evidence="1 2">DSM 18228</strain>
    </source>
</reference>
<dbReference type="STRING" id="547042.BACCOPRO_00965"/>
<evidence type="ECO:0000313" key="2">
    <source>
        <dbReference type="Proteomes" id="UP000014073"/>
    </source>
</evidence>
<dbReference type="HOGENOM" id="CLU_3022244_0_0_10"/>
<protein>
    <submittedName>
        <fullName evidence="1">Uncharacterized protein</fullName>
    </submittedName>
</protein>
<dbReference type="Proteomes" id="UP000014073">
    <property type="component" value="Unassembled WGS sequence"/>
</dbReference>
<comment type="caution">
    <text evidence="1">The sequence shown here is derived from an EMBL/GenBank/DDBJ whole genome shotgun (WGS) entry which is preliminary data.</text>
</comment>
<sequence>MRLYKGLLTFATRSFLMEIALVLSVSVFELWKWKRPFLYLFDLLYIRCEANLSSM</sequence>
<gene>
    <name evidence="1" type="ORF">BACCOPRO_00965</name>
</gene>
<dbReference type="AlphaFoldDB" id="S0FAA8"/>
<organism evidence="1 2">
    <name type="scientific">Phocaeicola coprophilus DSM 18228 = JCM 13818</name>
    <dbReference type="NCBI Taxonomy" id="547042"/>
    <lineage>
        <taxon>Bacteria</taxon>
        <taxon>Pseudomonadati</taxon>
        <taxon>Bacteroidota</taxon>
        <taxon>Bacteroidia</taxon>
        <taxon>Bacteroidales</taxon>
        <taxon>Bacteroidaceae</taxon>
        <taxon>Phocaeicola</taxon>
    </lineage>
</organism>
<evidence type="ECO:0000313" key="1">
    <source>
        <dbReference type="EMBL" id="EEF75476.1"/>
    </source>
</evidence>